<evidence type="ECO:0000313" key="3">
    <source>
        <dbReference type="EMBL" id="QDP95255.1"/>
    </source>
</evidence>
<feature type="region of interest" description="Disordered" evidence="1">
    <location>
        <begin position="173"/>
        <end position="193"/>
    </location>
</feature>
<feature type="transmembrane region" description="Helical" evidence="2">
    <location>
        <begin position="281"/>
        <end position="300"/>
    </location>
</feature>
<evidence type="ECO:0000313" key="4">
    <source>
        <dbReference type="Proteomes" id="UP000319263"/>
    </source>
</evidence>
<accession>A0A516PVP1</accession>
<feature type="transmembrane region" description="Helical" evidence="2">
    <location>
        <begin position="320"/>
        <end position="338"/>
    </location>
</feature>
<feature type="transmembrane region" description="Helical" evidence="2">
    <location>
        <begin position="112"/>
        <end position="131"/>
    </location>
</feature>
<dbReference type="AlphaFoldDB" id="A0A516PVP1"/>
<dbReference type="OrthoDB" id="3171769at2"/>
<feature type="transmembrane region" description="Helical" evidence="2">
    <location>
        <begin position="245"/>
        <end position="269"/>
    </location>
</feature>
<keyword evidence="2" id="KW-0812">Transmembrane</keyword>
<dbReference type="RefSeq" id="WP_143985236.1">
    <property type="nucleotide sequence ID" value="NZ_CP041692.1"/>
</dbReference>
<gene>
    <name evidence="3" type="ORF">FOE78_04415</name>
</gene>
<evidence type="ECO:0000256" key="2">
    <source>
        <dbReference type="SAM" id="Phobius"/>
    </source>
</evidence>
<protein>
    <submittedName>
        <fullName evidence="3">Uncharacterized protein</fullName>
    </submittedName>
</protein>
<sequence>MTETTSDLTERYVWAVTHRLPAGQRDDVGAELRATIADMSEDRLAALSGDPMAMPISSGRAGSADSVTESVVGDVLVELGDPAVLASRYRGGARQLIGPDLFYDFRRTVTTLLAIVVPVTLIVAITVNLAIEDKSLGAGIGEGVVFTLQVAVQLAFWTVVAFALAERARSRTTSTGATNSTEPGQAWRPSQLPKLPAGRPIRLSGTIISAVVSLVILAWLLAQQFLSSFQTPDGDPIPVLDPALWSFWLPVLIVFLVADVAVSVISFRARRWTFPVMMINVVYNAVAVGFVVVMFTTQQVLDPRYVVAFRQSSPDLDPGVGVHFVLLIVVLIGVLDIVKAIRGYRQRG</sequence>
<dbReference type="EMBL" id="CP041692">
    <property type="protein sequence ID" value="QDP95255.1"/>
    <property type="molecule type" value="Genomic_DNA"/>
</dbReference>
<name>A0A516PVP1_9ACTN</name>
<dbReference type="KEGG" id="mik:FOE78_04415"/>
<keyword evidence="2" id="KW-0472">Membrane</keyword>
<organism evidence="3 4">
    <name type="scientific">Microlunatus elymi</name>
    <dbReference type="NCBI Taxonomy" id="2596828"/>
    <lineage>
        <taxon>Bacteria</taxon>
        <taxon>Bacillati</taxon>
        <taxon>Actinomycetota</taxon>
        <taxon>Actinomycetes</taxon>
        <taxon>Propionibacteriales</taxon>
        <taxon>Propionibacteriaceae</taxon>
        <taxon>Microlunatus</taxon>
    </lineage>
</organism>
<keyword evidence="2" id="KW-1133">Transmembrane helix</keyword>
<feature type="transmembrane region" description="Helical" evidence="2">
    <location>
        <begin position="143"/>
        <end position="165"/>
    </location>
</feature>
<keyword evidence="4" id="KW-1185">Reference proteome</keyword>
<reference evidence="3 4" key="1">
    <citation type="submission" date="2019-07" db="EMBL/GenBank/DDBJ databases">
        <title>Microlunatus dokdonensis sp. nov. isolated from the rhizospheric soil of the wild plant Elymus tsukushiensis.</title>
        <authorList>
            <person name="Ghim S.-Y."/>
            <person name="Hwang Y.-J."/>
            <person name="Son J.-S."/>
            <person name="Shin J.-H."/>
        </authorList>
    </citation>
    <scope>NUCLEOTIDE SEQUENCE [LARGE SCALE GENOMIC DNA]</scope>
    <source>
        <strain evidence="3 4">KUDC0627</strain>
    </source>
</reference>
<proteinExistence type="predicted"/>
<dbReference type="Proteomes" id="UP000319263">
    <property type="component" value="Chromosome"/>
</dbReference>
<evidence type="ECO:0000256" key="1">
    <source>
        <dbReference type="SAM" id="MobiDB-lite"/>
    </source>
</evidence>
<feature type="transmembrane region" description="Helical" evidence="2">
    <location>
        <begin position="203"/>
        <end position="225"/>
    </location>
</feature>